<dbReference type="OrthoDB" id="5955925at2759"/>
<dbReference type="EMBL" id="LSMT01000362">
    <property type="protein sequence ID" value="PFX19396.1"/>
    <property type="molecule type" value="Genomic_DNA"/>
</dbReference>
<feature type="repeat" description="Filamin" evidence="1">
    <location>
        <begin position="21"/>
        <end position="126"/>
    </location>
</feature>
<evidence type="ECO:0000256" key="1">
    <source>
        <dbReference type="PROSITE-ProRule" id="PRU00087"/>
    </source>
</evidence>
<dbReference type="PANTHER" id="PTHR16165:SF5">
    <property type="entry name" value="NXPE FAMILY MEMBER 3"/>
    <property type="match status" value="1"/>
</dbReference>
<dbReference type="PANTHER" id="PTHR16165">
    <property type="entry name" value="NXPE FAMILY MEMBER"/>
    <property type="match status" value="1"/>
</dbReference>
<dbReference type="AlphaFoldDB" id="A0A2B4RQF0"/>
<dbReference type="InterPro" id="IPR014756">
    <property type="entry name" value="Ig_E-set"/>
</dbReference>
<proteinExistence type="predicted"/>
<dbReference type="InterPro" id="IPR017868">
    <property type="entry name" value="Filamin/ABP280_repeat-like"/>
</dbReference>
<dbReference type="Gene3D" id="2.60.40.10">
    <property type="entry name" value="Immunoglobulins"/>
    <property type="match status" value="1"/>
</dbReference>
<dbReference type="PROSITE" id="PS50194">
    <property type="entry name" value="FILAMIN_REPEAT"/>
    <property type="match status" value="1"/>
</dbReference>
<reference evidence="3" key="1">
    <citation type="journal article" date="2017" name="bioRxiv">
        <title>Comparative analysis of the genomes of Stylophora pistillata and Acropora digitifera provides evidence for extensive differences between species of corals.</title>
        <authorList>
            <person name="Voolstra C.R."/>
            <person name="Li Y."/>
            <person name="Liew Y.J."/>
            <person name="Baumgarten S."/>
            <person name="Zoccola D."/>
            <person name="Flot J.-F."/>
            <person name="Tambutte S."/>
            <person name="Allemand D."/>
            <person name="Aranda M."/>
        </authorList>
    </citation>
    <scope>NUCLEOTIDE SEQUENCE [LARGE SCALE GENOMIC DNA]</scope>
</reference>
<keyword evidence="3" id="KW-1185">Reference proteome</keyword>
<evidence type="ECO:0000313" key="3">
    <source>
        <dbReference type="Proteomes" id="UP000225706"/>
    </source>
</evidence>
<accession>A0A2B4RQF0</accession>
<organism evidence="2 3">
    <name type="scientific">Stylophora pistillata</name>
    <name type="common">Smooth cauliflower coral</name>
    <dbReference type="NCBI Taxonomy" id="50429"/>
    <lineage>
        <taxon>Eukaryota</taxon>
        <taxon>Metazoa</taxon>
        <taxon>Cnidaria</taxon>
        <taxon>Anthozoa</taxon>
        <taxon>Hexacorallia</taxon>
        <taxon>Scleractinia</taxon>
        <taxon>Astrocoeniina</taxon>
        <taxon>Pocilloporidae</taxon>
        <taxon>Stylophora</taxon>
    </lineage>
</organism>
<protein>
    <submittedName>
        <fullName evidence="2">Uncharacterized protein</fullName>
    </submittedName>
</protein>
<dbReference type="SUPFAM" id="SSF81296">
    <property type="entry name" value="E set domains"/>
    <property type="match status" value="1"/>
</dbReference>
<dbReference type="Proteomes" id="UP000225706">
    <property type="component" value="Unassembled WGS sequence"/>
</dbReference>
<name>A0A2B4RQF0_STYPI</name>
<sequence>MDWQAIISSCSDNMAWRKVKAGWVKPNRTNASTSDIIFQDIRPAGEYSEIFIQSKTSDNRTKDIGGDTWRVYLRGPSSIAATIFDYSNGTYEALFLIMEPGVYQLLVYLDYSLCDGFKDPPRDWFIMGNAQGKFQREGLLGPLDDYLLQPLQNGSYFEIKVTKAEMSLSLDDKLHSLKPCSSTCNNLWDGFGRWRNDTWRPYLEESYNWSLPANHSSSGTFWVYGDSLGVRLYQPISSRALCKKLYLKCKNSYNWLYPVTNVQESRKKNDSLDFRAEEVLKAIRGVLNTTELQQTSSILLLNLGLHYPVSVNFSTFQKVIGEVINLLKETQVDSKGKEGLKYKAKIIWKSTTALCKHNGKKFNPTDSRFLTPQRVLLFSAYAMSAMCQAGFDVIDVYPMTESYPGESYNWSLPANHSSSGTFWVYGDSLGVRFYHSISSRALCKKLYLKCKNSYNWLYPVTTEQESRKKNDSLDFRAEKVLKAIRGVLNTRELQQSSSILLLNLGLHYPVSVNFTTFQKVIGEVINLLKETQVDSQGKEGLMYKAKIIWKSTTALCKHHGKKFNPTDSRFLTPQQVLLFSAYALSAMCQAGFDVIDVYPMTDSYPGGTLANDVVHYPDKVFSTLETLFEKYTVNRIQRIGTDDSKIRIRRCTS</sequence>
<dbReference type="InterPro" id="IPR013783">
    <property type="entry name" value="Ig-like_fold"/>
</dbReference>
<comment type="caution">
    <text evidence="2">The sequence shown here is derived from an EMBL/GenBank/DDBJ whole genome shotgun (WGS) entry which is preliminary data.</text>
</comment>
<gene>
    <name evidence="2" type="ORF">AWC38_SpisGene16181</name>
</gene>
<evidence type="ECO:0000313" key="2">
    <source>
        <dbReference type="EMBL" id="PFX19396.1"/>
    </source>
</evidence>